<evidence type="ECO:0000313" key="3">
    <source>
        <dbReference type="Proteomes" id="UP000269221"/>
    </source>
</evidence>
<gene>
    <name evidence="2" type="ORF">DUI87_29932</name>
</gene>
<feature type="domain" description="Reverse transcriptase" evidence="1">
    <location>
        <begin position="211"/>
        <end position="452"/>
    </location>
</feature>
<dbReference type="OrthoDB" id="416454at2759"/>
<organism evidence="2 3">
    <name type="scientific">Hirundo rustica rustica</name>
    <dbReference type="NCBI Taxonomy" id="333673"/>
    <lineage>
        <taxon>Eukaryota</taxon>
        <taxon>Metazoa</taxon>
        <taxon>Chordata</taxon>
        <taxon>Craniata</taxon>
        <taxon>Vertebrata</taxon>
        <taxon>Euteleostomi</taxon>
        <taxon>Archelosauria</taxon>
        <taxon>Archosauria</taxon>
        <taxon>Dinosauria</taxon>
        <taxon>Saurischia</taxon>
        <taxon>Theropoda</taxon>
        <taxon>Coelurosauria</taxon>
        <taxon>Aves</taxon>
        <taxon>Neognathae</taxon>
        <taxon>Neoaves</taxon>
        <taxon>Telluraves</taxon>
        <taxon>Australaves</taxon>
        <taxon>Passeriformes</taxon>
        <taxon>Sylvioidea</taxon>
        <taxon>Hirundinidae</taxon>
        <taxon>Hirundo</taxon>
    </lineage>
</organism>
<dbReference type="InterPro" id="IPR043502">
    <property type="entry name" value="DNA/RNA_pol_sf"/>
</dbReference>
<dbReference type="PANTHER" id="PTHR33332">
    <property type="entry name" value="REVERSE TRANSCRIPTASE DOMAIN-CONTAINING PROTEIN"/>
    <property type="match status" value="1"/>
</dbReference>
<dbReference type="CDD" id="cd01650">
    <property type="entry name" value="RT_nLTR_like"/>
    <property type="match status" value="1"/>
</dbReference>
<dbReference type="SUPFAM" id="SSF56672">
    <property type="entry name" value="DNA/RNA polymerases"/>
    <property type="match status" value="1"/>
</dbReference>
<dbReference type="AlphaFoldDB" id="A0A3M0IZ13"/>
<comment type="caution">
    <text evidence="2">The sequence shown here is derived from an EMBL/GenBank/DDBJ whole genome shotgun (WGS) entry which is preliminary data.</text>
</comment>
<dbReference type="Proteomes" id="UP000269221">
    <property type="component" value="Unassembled WGS sequence"/>
</dbReference>
<dbReference type="InterPro" id="IPR000477">
    <property type="entry name" value="RT_dom"/>
</dbReference>
<evidence type="ECO:0000259" key="1">
    <source>
        <dbReference type="PROSITE" id="PS50878"/>
    </source>
</evidence>
<evidence type="ECO:0000313" key="2">
    <source>
        <dbReference type="EMBL" id="RMB93702.1"/>
    </source>
</evidence>
<name>A0A3M0IZ13_HIRRU</name>
<dbReference type="EMBL" id="QRBI01000208">
    <property type="protein sequence ID" value="RMB93702.1"/>
    <property type="molecule type" value="Genomic_DNA"/>
</dbReference>
<sequence>MPGNVQLEHFLPAVVEDHGIQTDLRSRDEKLAELQLETTMEQPWNNKLTNPSTIKSDPLDSFICLVNVLLKVSHVARIPYEHWKNGPEHDNKKCFYKYINGKRKDETNLCSLLDEGGNLVTADEEKAEVLNAFFAAVFSGKTTCLQDNYSLGLVDGVREQNGPSIIQEEAVRELLRCLDIHKSMGPDGIHPRVMKELADDLMKPLSIIYHQSWLTGKVPDDWKLANVTPIHKKGGREDPSNYRPVSLTSVPGKIMEQFILNVITQNLQDGQGLRPSQHGFRRGRSCLTNLNSFYDQVTHLVEAGRAVDVVYLDFSKAFDTVSHSTLLDKLAARGFDRSTLCWVRNWLDGQAQRVVVNSAASSWQPGTSGVPQGSVLGPVLFNIFIDDMDEGIESFISKFADDTELGVCVDLLEVSRNRADQRSHRLAQSHCGNVDKRDMELMELVQWRVTKVIGELDHLTYRKRLEEPGLLSLNRRQRGDLFKIYVFEGQVSRRWIQALLGVLSSRTKGNRDKLIQKEVPPE</sequence>
<dbReference type="STRING" id="333673.A0A3M0IZ13"/>
<dbReference type="Pfam" id="PF00078">
    <property type="entry name" value="RVT_1"/>
    <property type="match status" value="1"/>
</dbReference>
<dbReference type="PROSITE" id="PS50878">
    <property type="entry name" value="RT_POL"/>
    <property type="match status" value="1"/>
</dbReference>
<reference evidence="2 3" key="1">
    <citation type="submission" date="2018-07" db="EMBL/GenBank/DDBJ databases">
        <title>A high quality draft genome assembly of the barn swallow (H. rustica rustica).</title>
        <authorList>
            <person name="Formenti G."/>
            <person name="Chiara M."/>
            <person name="Poveda L."/>
            <person name="Francoijs K.-J."/>
            <person name="Bonisoli-Alquati A."/>
            <person name="Canova L."/>
            <person name="Gianfranceschi L."/>
            <person name="Horner D.S."/>
            <person name="Saino N."/>
        </authorList>
    </citation>
    <scope>NUCLEOTIDE SEQUENCE [LARGE SCALE GENOMIC DNA]</scope>
    <source>
        <strain evidence="2">Chelidonia</strain>
        <tissue evidence="2">Blood</tissue>
    </source>
</reference>
<accession>A0A3M0IZ13</accession>
<keyword evidence="3" id="KW-1185">Reference proteome</keyword>
<protein>
    <recommendedName>
        <fullName evidence="1">Reverse transcriptase domain-containing protein</fullName>
    </recommendedName>
</protein>
<proteinExistence type="predicted"/>